<dbReference type="Pfam" id="PF00535">
    <property type="entry name" value="Glycos_transf_2"/>
    <property type="match status" value="1"/>
</dbReference>
<dbReference type="AlphaFoldDB" id="A0A3N6NUI4"/>
<evidence type="ECO:0000313" key="8">
    <source>
        <dbReference type="EMBL" id="RQH04133.1"/>
    </source>
</evidence>
<comment type="caution">
    <text evidence="8">The sequence shown here is derived from an EMBL/GenBank/DDBJ whole genome shotgun (WGS) entry which is preliminary data.</text>
</comment>
<evidence type="ECO:0000256" key="4">
    <source>
        <dbReference type="ARBA" id="ARBA00022692"/>
    </source>
</evidence>
<dbReference type="PANTHER" id="PTHR48090">
    <property type="entry name" value="UNDECAPRENYL-PHOSPHATE 4-DEOXY-4-FORMAMIDO-L-ARABINOSE TRANSFERASE-RELATED"/>
    <property type="match status" value="1"/>
</dbReference>
<feature type="domain" description="Glycosyltransferase 2-like" evidence="7">
    <location>
        <begin position="50"/>
        <end position="180"/>
    </location>
</feature>
<dbReference type="RefSeq" id="WP_124152579.1">
    <property type="nucleotide sequence ID" value="NZ_RQIS01000014.1"/>
</dbReference>
<protein>
    <submittedName>
        <fullName evidence="8">Glycosyltransferase</fullName>
    </submittedName>
</protein>
<dbReference type="InterPro" id="IPR001173">
    <property type="entry name" value="Glyco_trans_2-like"/>
</dbReference>
<evidence type="ECO:0000256" key="2">
    <source>
        <dbReference type="ARBA" id="ARBA00022676"/>
    </source>
</evidence>
<dbReference type="SUPFAM" id="SSF53448">
    <property type="entry name" value="Nucleotide-diphospho-sugar transferases"/>
    <property type="match status" value="1"/>
</dbReference>
<gene>
    <name evidence="8" type="ORF">D1Y85_18730</name>
</gene>
<dbReference type="GO" id="GO:0016757">
    <property type="term" value="F:glycosyltransferase activity"/>
    <property type="evidence" value="ECO:0007669"/>
    <property type="project" value="UniProtKB-KW"/>
</dbReference>
<keyword evidence="5" id="KW-1133">Transmembrane helix</keyword>
<keyword evidence="4" id="KW-0812">Transmembrane</keyword>
<keyword evidence="2" id="KW-0328">Glycosyltransferase</keyword>
<dbReference type="PANTHER" id="PTHR48090:SF1">
    <property type="entry name" value="PROPHAGE BACTOPRENOL GLUCOSYL TRANSFERASE HOMOLOG"/>
    <property type="match status" value="1"/>
</dbReference>
<dbReference type="EMBL" id="RQIS01000014">
    <property type="protein sequence ID" value="RQH04133.1"/>
    <property type="molecule type" value="Genomic_DNA"/>
</dbReference>
<keyword evidence="3 8" id="KW-0808">Transferase</keyword>
<comment type="subcellular location">
    <subcellularLocation>
        <location evidence="1">Membrane</location>
        <topology evidence="1">Multi-pass membrane protein</topology>
    </subcellularLocation>
</comment>
<evidence type="ECO:0000256" key="3">
    <source>
        <dbReference type="ARBA" id="ARBA00022679"/>
    </source>
</evidence>
<dbReference type="InterPro" id="IPR029044">
    <property type="entry name" value="Nucleotide-diphossugar_trans"/>
</dbReference>
<evidence type="ECO:0000256" key="5">
    <source>
        <dbReference type="ARBA" id="ARBA00022989"/>
    </source>
</evidence>
<dbReference type="GO" id="GO:0005886">
    <property type="term" value="C:plasma membrane"/>
    <property type="evidence" value="ECO:0007669"/>
    <property type="project" value="TreeGrafter"/>
</dbReference>
<evidence type="ECO:0000259" key="7">
    <source>
        <dbReference type="Pfam" id="PF00535"/>
    </source>
</evidence>
<evidence type="ECO:0000256" key="6">
    <source>
        <dbReference type="ARBA" id="ARBA00023136"/>
    </source>
</evidence>
<organism evidence="8 9">
    <name type="scientific">Paraburkholderia dinghuensis</name>
    <dbReference type="NCBI Taxonomy" id="2305225"/>
    <lineage>
        <taxon>Bacteria</taxon>
        <taxon>Pseudomonadati</taxon>
        <taxon>Pseudomonadota</taxon>
        <taxon>Betaproteobacteria</taxon>
        <taxon>Burkholderiales</taxon>
        <taxon>Burkholderiaceae</taxon>
        <taxon>Paraburkholderia</taxon>
    </lineage>
</organism>
<proteinExistence type="predicted"/>
<dbReference type="Gene3D" id="3.90.550.10">
    <property type="entry name" value="Spore Coat Polysaccharide Biosynthesis Protein SpsA, Chain A"/>
    <property type="match status" value="1"/>
</dbReference>
<name>A0A3N6NUI4_9BURK</name>
<accession>A0A3N6NUI4</accession>
<dbReference type="Proteomes" id="UP000272778">
    <property type="component" value="Unassembled WGS sequence"/>
</dbReference>
<keyword evidence="9" id="KW-1185">Reference proteome</keyword>
<dbReference type="InterPro" id="IPR050256">
    <property type="entry name" value="Glycosyltransferase_2"/>
</dbReference>
<sequence>MDFVDRPHFLVPETLLRGVPTAPAGARDTTARSNSSLAEAPWIGESFLLSLVVPFYNEEEMIPAFFSAVIPALEAIDGTQFEIVRVNDGSRDGTLRMLIGMSNENSRIRVVDLTRSFGKEAALSAGLDEARGAIVIPFDTDLQDPPGVMQLLVAKRREGYDVVVAKCVSRRTDSFLMRRAD</sequence>
<evidence type="ECO:0000256" key="1">
    <source>
        <dbReference type="ARBA" id="ARBA00004141"/>
    </source>
</evidence>
<keyword evidence="6" id="KW-0472">Membrane</keyword>
<evidence type="ECO:0000313" key="9">
    <source>
        <dbReference type="Proteomes" id="UP000272778"/>
    </source>
</evidence>
<dbReference type="OrthoDB" id="9811884at2"/>
<reference evidence="8 9" key="1">
    <citation type="submission" date="2018-11" db="EMBL/GenBank/DDBJ databases">
        <title>Paraburkholderia sp. DHOA04, isolated from soil.</title>
        <authorList>
            <person name="Gao Z.-H."/>
            <person name="Qiu L.-H."/>
            <person name="Fu J.-C."/>
        </authorList>
    </citation>
    <scope>NUCLEOTIDE SEQUENCE [LARGE SCALE GENOMIC DNA]</scope>
    <source>
        <strain evidence="8 9">DHOA04</strain>
    </source>
</reference>